<dbReference type="EC" id="1.8.5.-" evidence="5"/>
<comment type="similarity">
    <text evidence="5">Belongs to the MsrP family.</text>
</comment>
<dbReference type="GO" id="GO:0030091">
    <property type="term" value="P:protein repair"/>
    <property type="evidence" value="ECO:0007669"/>
    <property type="project" value="UniProtKB-UniRule"/>
</dbReference>
<dbReference type="PANTHER" id="PTHR43032:SF3">
    <property type="entry name" value="PROTEIN-METHIONINE-SULFOXIDE REDUCTASE CATALYTIC SUBUNIT MSRP"/>
    <property type="match status" value="1"/>
</dbReference>
<evidence type="ECO:0000313" key="8">
    <source>
        <dbReference type="Proteomes" id="UP000006786"/>
    </source>
</evidence>
<dbReference type="eggNOG" id="COG2041">
    <property type="taxonomic scope" value="Bacteria"/>
</dbReference>
<feature type="binding site" evidence="5">
    <location>
        <position position="178"/>
    </location>
    <ligand>
        <name>Mo-molybdopterin</name>
        <dbReference type="ChEBI" id="CHEBI:71302"/>
    </ligand>
</feature>
<feature type="domain" description="Oxidoreductase molybdopterin-binding" evidence="6">
    <location>
        <begin position="106"/>
        <end position="260"/>
    </location>
</feature>
<dbReference type="SUPFAM" id="SSF56524">
    <property type="entry name" value="Oxidoreductase molybdopterin-binding domain"/>
    <property type="match status" value="1"/>
</dbReference>
<keyword evidence="2 5" id="KW-0479">Metal-binding</keyword>
<comment type="caution">
    <text evidence="7">The sequence shown here is derived from an EMBL/GenBank/DDBJ whole genome shotgun (WGS) entry which is preliminary data.</text>
</comment>
<keyword evidence="1 5" id="KW-0500">Molybdenum</keyword>
<proteinExistence type="inferred from homology"/>
<gene>
    <name evidence="5" type="primary">msrP</name>
    <name evidence="7" type="ORF">NA2_15177</name>
</gene>
<comment type="caution">
    <text evidence="5">Lacks conserved residue(s) required for the propagation of feature annotation.</text>
</comment>
<comment type="subunit">
    <text evidence="5">Heterodimer of a catalytic subunit (MsrP) and a heme-binding subunit (MsrQ).</text>
</comment>
<dbReference type="EMBL" id="AMRM01000017">
    <property type="protein sequence ID" value="EKF18035.1"/>
    <property type="molecule type" value="Genomic_DNA"/>
</dbReference>
<dbReference type="AlphaFoldDB" id="K2MAP6"/>
<evidence type="ECO:0000256" key="1">
    <source>
        <dbReference type="ARBA" id="ARBA00022505"/>
    </source>
</evidence>
<dbReference type="InterPro" id="IPR000572">
    <property type="entry name" value="OxRdtase_Mopterin-bd_dom"/>
</dbReference>
<feature type="binding site" evidence="5">
    <location>
        <position position="231"/>
    </location>
    <ligand>
        <name>Mo-molybdopterin</name>
        <dbReference type="ChEBI" id="CHEBI:71302"/>
    </ligand>
</feature>
<comment type="cofactor">
    <cofactor evidence="5">
        <name>Mo-molybdopterin</name>
        <dbReference type="ChEBI" id="CHEBI:71302"/>
    </cofactor>
    <text evidence="5">Binds 1 Mo-molybdopterin (Mo-MPT) cofactor per subunit.</text>
</comment>
<dbReference type="GO" id="GO:0016672">
    <property type="term" value="F:oxidoreductase activity, acting on a sulfur group of donors, quinone or similar compound as acceptor"/>
    <property type="evidence" value="ECO:0007669"/>
    <property type="project" value="UniProtKB-UniRule"/>
</dbReference>
<feature type="binding site" evidence="5">
    <location>
        <position position="143"/>
    </location>
    <ligand>
        <name>Mo-molybdopterin</name>
        <dbReference type="ChEBI" id="CHEBI:71302"/>
    </ligand>
    <ligandPart>
        <name>Mo</name>
        <dbReference type="ChEBI" id="CHEBI:28685"/>
    </ligandPart>
</feature>
<evidence type="ECO:0000256" key="4">
    <source>
        <dbReference type="ARBA" id="ARBA00023002"/>
    </source>
</evidence>
<dbReference type="GO" id="GO:0043546">
    <property type="term" value="F:molybdopterin cofactor binding"/>
    <property type="evidence" value="ECO:0007669"/>
    <property type="project" value="UniProtKB-UniRule"/>
</dbReference>
<dbReference type="STRING" id="391937.NA2_15177"/>
<evidence type="ECO:0000256" key="5">
    <source>
        <dbReference type="HAMAP-Rule" id="MF_01206"/>
    </source>
</evidence>
<dbReference type="PROSITE" id="PS51318">
    <property type="entry name" value="TAT"/>
    <property type="match status" value="1"/>
</dbReference>
<keyword evidence="3 5" id="KW-0732">Signal</keyword>
<dbReference type="RefSeq" id="WP_008597897.1">
    <property type="nucleotide sequence ID" value="NZ_AMRM01000017.1"/>
</dbReference>
<evidence type="ECO:0000259" key="6">
    <source>
        <dbReference type="Pfam" id="PF00174"/>
    </source>
</evidence>
<dbReference type="InterPro" id="IPR006311">
    <property type="entry name" value="TAT_signal"/>
</dbReference>
<evidence type="ECO:0000313" key="7">
    <source>
        <dbReference type="EMBL" id="EKF18035.1"/>
    </source>
</evidence>
<reference evidence="7 8" key="1">
    <citation type="journal article" date="2012" name="J. Bacteriol.">
        <title>Genome Sequence of Nitratireductor pacificus Type Strain pht-3B.</title>
        <authorList>
            <person name="Lai Q."/>
            <person name="Li G."/>
            <person name="Shao Z."/>
        </authorList>
    </citation>
    <scope>NUCLEOTIDE SEQUENCE [LARGE SCALE GENOMIC DNA]</scope>
    <source>
        <strain evidence="8">pht-3B</strain>
    </source>
</reference>
<name>K2MAP6_9HYPH</name>
<feature type="binding site" evidence="5">
    <location>
        <begin position="242"/>
        <end position="244"/>
    </location>
    <ligand>
        <name>Mo-molybdopterin</name>
        <dbReference type="ChEBI" id="CHEBI:71302"/>
    </ligand>
</feature>
<dbReference type="PATRIC" id="fig|391937.3.peg.3120"/>
<keyword evidence="4 5" id="KW-0560">Oxidoreductase</keyword>
<organism evidence="7 8">
    <name type="scientific">Nitratireductor pacificus pht-3B</name>
    <dbReference type="NCBI Taxonomy" id="391937"/>
    <lineage>
        <taxon>Bacteria</taxon>
        <taxon>Pseudomonadati</taxon>
        <taxon>Pseudomonadota</taxon>
        <taxon>Alphaproteobacteria</taxon>
        <taxon>Hyphomicrobiales</taxon>
        <taxon>Phyllobacteriaceae</taxon>
        <taxon>Nitratireductor</taxon>
    </lineage>
</organism>
<dbReference type="PANTHER" id="PTHR43032">
    <property type="entry name" value="PROTEIN-METHIONINE-SULFOXIDE REDUCTASE"/>
    <property type="match status" value="1"/>
</dbReference>
<feature type="binding site" evidence="5">
    <location>
        <begin position="89"/>
        <end position="90"/>
    </location>
    <ligand>
        <name>Mo-molybdopterin</name>
        <dbReference type="ChEBI" id="CHEBI:71302"/>
    </ligand>
</feature>
<dbReference type="NCBIfam" id="NF003767">
    <property type="entry name" value="PRK05363.1"/>
    <property type="match status" value="1"/>
</dbReference>
<feature type="binding site" evidence="5">
    <location>
        <position position="86"/>
    </location>
    <ligand>
        <name>Mo-molybdopterin</name>
        <dbReference type="ChEBI" id="CHEBI:71302"/>
    </ligand>
</feature>
<dbReference type="HAMAP" id="MF_01206">
    <property type="entry name" value="MsrP"/>
    <property type="match status" value="1"/>
</dbReference>
<dbReference type="Pfam" id="PF00174">
    <property type="entry name" value="Oxidored_molyb"/>
    <property type="match status" value="1"/>
</dbReference>
<comment type="function">
    <text evidence="5">Part of the MsrPQ system that repairs oxidized periplasmic proteins containing methionine sulfoxide residues (Met-O), using respiratory chain electrons. Thus protects these proteins from oxidative-stress damage caused by reactive species of oxygen and chlorine generated by the host defense mechanisms. MsrPQ is essential for the maintenance of envelope integrity under bleach stress, rescuing a wide series of structurally unrelated periplasmic proteins from methionine oxidation. The catalytic subunit MsrP is non-stereospecific, being able to reduce both (R-) and (S-) diastereoisomers of methionine sulfoxide.</text>
</comment>
<sequence length="323" mass="35830">MPAIHRRPRWALAESQSTPEAAFEGRRALLKGLGVVAGAAVLPPSGRAQDGGDAAARTAGLYPASRNAAYTIDRPLTPEEVSSAYNNFYEFGSHKQIARAAQALATHPWDIAIDGLVEKPLTIGFEDLVRKMPLEERLYRHRCVEAWSMTVPWTGFPLSALLAFAKPTSAARYVRFETFNDPGVAGGQKQVWYPWPYVEGVTMEEAANDLAFLVTGAYSKPLAKQFGAPLRLALPWKYGFKSIKSIRRITFTDEQPVSFWEEIAAGEYGFWANVNPEVPHPRWSQAEERVLHTGETVPTQLFNGYGPEVAALYAGREDEALYR</sequence>
<comment type="catalytic activity">
    <reaction evidence="5">
        <text>L-methionyl-[protein] + a quinone + H2O = L-methionyl-(S)-S-oxide-[protein] + a quinol</text>
        <dbReference type="Rhea" id="RHEA:51292"/>
        <dbReference type="Rhea" id="RHEA-COMP:12313"/>
        <dbReference type="Rhea" id="RHEA-COMP:12315"/>
        <dbReference type="ChEBI" id="CHEBI:15377"/>
        <dbReference type="ChEBI" id="CHEBI:16044"/>
        <dbReference type="ChEBI" id="CHEBI:24646"/>
        <dbReference type="ChEBI" id="CHEBI:44120"/>
        <dbReference type="ChEBI" id="CHEBI:132124"/>
    </reaction>
</comment>
<dbReference type="Proteomes" id="UP000006786">
    <property type="component" value="Unassembled WGS sequence"/>
</dbReference>
<protein>
    <recommendedName>
        <fullName evidence="5">Protein-methionine-sulfoxide reductase catalytic subunit MsrP</fullName>
        <ecNumber evidence="5">1.8.5.-</ecNumber>
    </recommendedName>
</protein>
<dbReference type="InterPro" id="IPR036374">
    <property type="entry name" value="OxRdtase_Mopterin-bd_sf"/>
</dbReference>
<keyword evidence="8" id="KW-1185">Reference proteome</keyword>
<dbReference type="GO" id="GO:0046872">
    <property type="term" value="F:metal ion binding"/>
    <property type="evidence" value="ECO:0007669"/>
    <property type="project" value="UniProtKB-KW"/>
</dbReference>
<evidence type="ECO:0000256" key="3">
    <source>
        <dbReference type="ARBA" id="ARBA00022729"/>
    </source>
</evidence>
<dbReference type="OrthoDB" id="9795587at2"/>
<comment type="catalytic activity">
    <reaction evidence="5">
        <text>L-methionyl-[protein] + a quinone + H2O = L-methionyl-(R)-S-oxide-[protein] + a quinol</text>
        <dbReference type="Rhea" id="RHEA:51296"/>
        <dbReference type="Rhea" id="RHEA-COMP:12313"/>
        <dbReference type="Rhea" id="RHEA-COMP:12314"/>
        <dbReference type="ChEBI" id="CHEBI:15377"/>
        <dbReference type="ChEBI" id="CHEBI:16044"/>
        <dbReference type="ChEBI" id="CHEBI:24646"/>
        <dbReference type="ChEBI" id="CHEBI:45764"/>
        <dbReference type="ChEBI" id="CHEBI:132124"/>
    </reaction>
</comment>
<evidence type="ECO:0000256" key="2">
    <source>
        <dbReference type="ARBA" id="ARBA00022723"/>
    </source>
</evidence>
<dbReference type="InterPro" id="IPR022867">
    <property type="entry name" value="MsrP"/>
</dbReference>
<dbReference type="Gene3D" id="3.90.420.10">
    <property type="entry name" value="Oxidoreductase, molybdopterin-binding domain"/>
    <property type="match status" value="1"/>
</dbReference>
<accession>K2MAP6</accession>
<comment type="PTM">
    <text evidence="5">Predicted to be exported by the Tat system. The position of the signal peptide cleavage has not been experimentally proven.</text>
</comment>